<comment type="caution">
    <text evidence="1">The sequence shown here is derived from an EMBL/GenBank/DDBJ whole genome shotgun (WGS) entry which is preliminary data.</text>
</comment>
<dbReference type="AlphaFoldDB" id="Q0FXA2"/>
<evidence type="ECO:0000313" key="2">
    <source>
        <dbReference type="Proteomes" id="UP000006230"/>
    </source>
</evidence>
<dbReference type="STRING" id="314265.R2601_01968"/>
<dbReference type="Proteomes" id="UP000006230">
    <property type="component" value="Unassembled WGS sequence"/>
</dbReference>
<organism evidence="1 2">
    <name type="scientific">Salipiger bermudensis (strain DSM 26914 / JCM 13377 / KCTC 12554 / HTCC2601)</name>
    <name type="common">Pelagibaca bermudensis</name>
    <dbReference type="NCBI Taxonomy" id="314265"/>
    <lineage>
        <taxon>Bacteria</taxon>
        <taxon>Pseudomonadati</taxon>
        <taxon>Pseudomonadota</taxon>
        <taxon>Alphaproteobacteria</taxon>
        <taxon>Rhodobacterales</taxon>
        <taxon>Roseobacteraceae</taxon>
        <taxon>Salipiger</taxon>
    </lineage>
</organism>
<evidence type="ECO:0000313" key="1">
    <source>
        <dbReference type="EMBL" id="EAU48300.1"/>
    </source>
</evidence>
<keyword evidence="2" id="KW-1185">Reference proteome</keyword>
<name>Q0FXA2_SALBH</name>
<dbReference type="EMBL" id="AATQ01000001">
    <property type="protein sequence ID" value="EAU48300.1"/>
    <property type="molecule type" value="Genomic_DNA"/>
</dbReference>
<gene>
    <name evidence="1" type="ORF">R2601_01968</name>
</gene>
<accession>Q0FXA2</accession>
<reference evidence="1 2" key="1">
    <citation type="journal article" date="2010" name="J. Bacteriol.">
        <title>Genome sequences of Pelagibaca bermudensis HTCC2601T and Maritimibacter alkaliphilus HTCC2654T, the type strains of two marine Roseobacter genera.</title>
        <authorList>
            <person name="Thrash J.C."/>
            <person name="Cho J.C."/>
            <person name="Ferriera S."/>
            <person name="Johnson J."/>
            <person name="Vergin K.L."/>
            <person name="Giovannoni S.J."/>
        </authorList>
    </citation>
    <scope>NUCLEOTIDE SEQUENCE [LARGE SCALE GENOMIC DNA]</scope>
    <source>
        <strain evidence="2">DSM 26914 / JCM 13377 / KCTC 12554 / HTCC2601</strain>
    </source>
</reference>
<sequence>MGLLDGAAEFSAALRPGLYKLSAIQYRKVRSDGLSLWPFDMMQERPPDGLRLRCLFGTDMTKLADPL</sequence>
<proteinExistence type="predicted"/>
<protein>
    <submittedName>
        <fullName evidence="1">Uncharacterized protein</fullName>
    </submittedName>
</protein>
<dbReference type="HOGENOM" id="CLU_2808595_0_0_5"/>